<proteinExistence type="predicted"/>
<keyword evidence="3" id="KW-1185">Reference proteome</keyword>
<dbReference type="Gene3D" id="3.40.50.1820">
    <property type="entry name" value="alpha/beta hydrolase"/>
    <property type="match status" value="1"/>
</dbReference>
<organism evidence="2 3">
    <name type="scientific">Macrococcus epidermidis</name>
    <dbReference type="NCBI Taxonomy" id="1902580"/>
    <lineage>
        <taxon>Bacteria</taxon>
        <taxon>Bacillati</taxon>
        <taxon>Bacillota</taxon>
        <taxon>Bacilli</taxon>
        <taxon>Bacillales</taxon>
        <taxon>Staphylococcaceae</taxon>
        <taxon>Macrococcus</taxon>
    </lineage>
</organism>
<dbReference type="Proteomes" id="UP000249808">
    <property type="component" value="Unassembled WGS sequence"/>
</dbReference>
<dbReference type="InterPro" id="IPR022742">
    <property type="entry name" value="Hydrolase_4"/>
</dbReference>
<reference evidence="2 3" key="1">
    <citation type="journal article" date="2018" name="Front. Microbiol.">
        <title>Description and Comparative Genomics of Macrococcus caseolyticus subsp. hominis subsp. nov., Macrococcus goetzii sp. nov., Macrococcus epidermidis sp. nov., and Macrococcus bohemicus sp. nov., Novel Macrococci From Human Clinical Material With Virulence Potential and Suspected Uptake of Foreign DNA by Natural Transformation.</title>
        <authorList>
            <person name="Maslanova I."/>
            <person name="Wertheimer Z."/>
            <person name="Sedlacek I."/>
            <person name="Svec P."/>
            <person name="Indrakova A."/>
            <person name="Kovarovic V."/>
            <person name="Schumann P."/>
            <person name="Sproer C."/>
            <person name="Kralova S."/>
            <person name="Sedo O."/>
            <person name="Kristofova L."/>
            <person name="Vrbovska V."/>
            <person name="Fuzik T."/>
            <person name="Petras P."/>
            <person name="Zdrahal Z."/>
            <person name="Ruzickova V."/>
            <person name="Doskar J."/>
            <person name="Pantucek R."/>
        </authorList>
    </citation>
    <scope>NUCLEOTIDE SEQUENCE [LARGE SCALE GENOMIC DNA]</scope>
    <source>
        <strain evidence="2 3">01/688</strain>
    </source>
</reference>
<dbReference type="GO" id="GO:0016787">
    <property type="term" value="F:hydrolase activity"/>
    <property type="evidence" value="ECO:0007669"/>
    <property type="project" value="InterPro"/>
</dbReference>
<evidence type="ECO:0000259" key="1">
    <source>
        <dbReference type="Pfam" id="PF12146"/>
    </source>
</evidence>
<accession>A0A327ZYA3</accession>
<name>A0A327ZYA3_9STAP</name>
<dbReference type="Pfam" id="PF12146">
    <property type="entry name" value="Hydrolase_4"/>
    <property type="match status" value="1"/>
</dbReference>
<dbReference type="InterPro" id="IPR029058">
    <property type="entry name" value="AB_hydrolase_fold"/>
</dbReference>
<gene>
    <name evidence="2" type="ORF">BHU61_00810</name>
</gene>
<comment type="caution">
    <text evidence="2">The sequence shown here is derived from an EMBL/GenBank/DDBJ whole genome shotgun (WGS) entry which is preliminary data.</text>
</comment>
<dbReference type="AlphaFoldDB" id="A0A327ZYA3"/>
<evidence type="ECO:0000313" key="2">
    <source>
        <dbReference type="EMBL" id="RAK46018.1"/>
    </source>
</evidence>
<sequence>MKMKHIVFVHSAGVQSVTSGSNPLIRKTKEEIPEYIWHAGDYPRDIGQIYDNWVKVFIQSLAEVPMDEPVILIGHSFGGTVITKYLTENTVQHNIEKVIMIGSPYFGCDEKFSDSQNIITGELKVAAPLYHIQSEDDDRVHISHQKCWQEKFPEIQLITEQSGKHEFHDGIQALNQLLK</sequence>
<dbReference type="SUPFAM" id="SSF53474">
    <property type="entry name" value="alpha/beta-Hydrolases"/>
    <property type="match status" value="1"/>
</dbReference>
<evidence type="ECO:0000313" key="3">
    <source>
        <dbReference type="Proteomes" id="UP000249808"/>
    </source>
</evidence>
<feature type="domain" description="Serine aminopeptidase S33" evidence="1">
    <location>
        <begin position="54"/>
        <end position="176"/>
    </location>
</feature>
<protein>
    <recommendedName>
        <fullName evidence="1">Serine aminopeptidase S33 domain-containing protein</fullName>
    </recommendedName>
</protein>
<dbReference type="EMBL" id="PZJH01000001">
    <property type="protein sequence ID" value="RAK46018.1"/>
    <property type="molecule type" value="Genomic_DNA"/>
</dbReference>